<evidence type="ECO:0000256" key="3">
    <source>
        <dbReference type="ARBA" id="ARBA00022980"/>
    </source>
</evidence>
<dbReference type="InterPro" id="IPR019972">
    <property type="entry name" value="Ribosomal_uL14_CS"/>
</dbReference>
<keyword evidence="2 5" id="KW-0694">RNA-binding</keyword>
<comment type="function">
    <text evidence="5 7">Binds to 23S rRNA. Forms part of two intersubunit bridges in the 70S ribosome.</text>
</comment>
<proteinExistence type="inferred from homology"/>
<dbReference type="NCBIfam" id="TIGR01067">
    <property type="entry name" value="rplN_bact"/>
    <property type="match status" value="1"/>
</dbReference>
<dbReference type="EMBL" id="WJIF01000011">
    <property type="protein sequence ID" value="MRG61316.1"/>
    <property type="molecule type" value="Genomic_DNA"/>
</dbReference>
<dbReference type="HAMAP" id="MF_01367">
    <property type="entry name" value="Ribosomal_uL14"/>
    <property type="match status" value="1"/>
</dbReference>
<dbReference type="GO" id="GO:0022625">
    <property type="term" value="C:cytosolic large ribosomal subunit"/>
    <property type="evidence" value="ECO:0007669"/>
    <property type="project" value="TreeGrafter"/>
</dbReference>
<dbReference type="AlphaFoldDB" id="A0A6I2FFI0"/>
<dbReference type="SUPFAM" id="SSF50193">
    <property type="entry name" value="Ribosomal protein L14"/>
    <property type="match status" value="1"/>
</dbReference>
<organism evidence="8 9">
    <name type="scientific">Agromyces agglutinans</name>
    <dbReference type="NCBI Taxonomy" id="2662258"/>
    <lineage>
        <taxon>Bacteria</taxon>
        <taxon>Bacillati</taxon>
        <taxon>Actinomycetota</taxon>
        <taxon>Actinomycetes</taxon>
        <taxon>Micrococcales</taxon>
        <taxon>Microbacteriaceae</taxon>
        <taxon>Agromyces</taxon>
    </lineage>
</organism>
<dbReference type="Gene3D" id="2.40.150.20">
    <property type="entry name" value="Ribosomal protein L14"/>
    <property type="match status" value="1"/>
</dbReference>
<dbReference type="RefSeq" id="WP_312855258.1">
    <property type="nucleotide sequence ID" value="NZ_WJIF01000011.1"/>
</dbReference>
<keyword evidence="1 5" id="KW-0699">rRNA-binding</keyword>
<dbReference type="GO" id="GO:0003735">
    <property type="term" value="F:structural constituent of ribosome"/>
    <property type="evidence" value="ECO:0007669"/>
    <property type="project" value="InterPro"/>
</dbReference>
<dbReference type="InterPro" id="IPR005745">
    <property type="entry name" value="Ribosomal_uL14_bac-type"/>
</dbReference>
<dbReference type="PROSITE" id="PS00049">
    <property type="entry name" value="RIBOSOMAL_L14"/>
    <property type="match status" value="1"/>
</dbReference>
<keyword evidence="4 5" id="KW-0687">Ribonucleoprotein</keyword>
<dbReference type="SMART" id="SM01374">
    <property type="entry name" value="Ribosomal_L14"/>
    <property type="match status" value="1"/>
</dbReference>
<comment type="similarity">
    <text evidence="5 6">Belongs to the universal ribosomal protein uL14 family.</text>
</comment>
<dbReference type="InterPro" id="IPR000218">
    <property type="entry name" value="Ribosomal_uL14"/>
</dbReference>
<dbReference type="GO" id="GO:0070180">
    <property type="term" value="F:large ribosomal subunit rRNA binding"/>
    <property type="evidence" value="ECO:0007669"/>
    <property type="project" value="TreeGrafter"/>
</dbReference>
<dbReference type="PANTHER" id="PTHR11761:SF3">
    <property type="entry name" value="LARGE RIBOSOMAL SUBUNIT PROTEIN UL14M"/>
    <property type="match status" value="1"/>
</dbReference>
<evidence type="ECO:0000313" key="9">
    <source>
        <dbReference type="Proteomes" id="UP000431080"/>
    </source>
</evidence>
<comment type="caution">
    <text evidence="8">The sequence shown here is derived from an EMBL/GenBank/DDBJ whole genome shotgun (WGS) entry which is preliminary data.</text>
</comment>
<evidence type="ECO:0000256" key="1">
    <source>
        <dbReference type="ARBA" id="ARBA00022730"/>
    </source>
</evidence>
<keyword evidence="9" id="KW-1185">Reference proteome</keyword>
<protein>
    <recommendedName>
        <fullName evidence="5">Large ribosomal subunit protein uL14</fullName>
    </recommendedName>
</protein>
<dbReference type="CDD" id="cd00337">
    <property type="entry name" value="Ribosomal_uL14"/>
    <property type="match status" value="1"/>
</dbReference>
<evidence type="ECO:0000313" key="8">
    <source>
        <dbReference type="EMBL" id="MRG61316.1"/>
    </source>
</evidence>
<evidence type="ECO:0000256" key="2">
    <source>
        <dbReference type="ARBA" id="ARBA00022884"/>
    </source>
</evidence>
<dbReference type="Pfam" id="PF00238">
    <property type="entry name" value="Ribosomal_L14"/>
    <property type="match status" value="1"/>
</dbReference>
<evidence type="ECO:0000256" key="6">
    <source>
        <dbReference type="RuleBase" id="RU003949"/>
    </source>
</evidence>
<evidence type="ECO:0000256" key="7">
    <source>
        <dbReference type="RuleBase" id="RU003950"/>
    </source>
</evidence>
<comment type="subunit">
    <text evidence="5">Part of the 50S ribosomal subunit. Forms a cluster with proteins L3 and L19. In the 70S ribosome, L14 and L19 interact and together make contacts with the 16S rRNA in bridges B5 and B8.</text>
</comment>
<evidence type="ECO:0000256" key="4">
    <source>
        <dbReference type="ARBA" id="ARBA00023274"/>
    </source>
</evidence>
<dbReference type="InterPro" id="IPR036853">
    <property type="entry name" value="Ribosomal_uL14_sf"/>
</dbReference>
<sequence>MLQQESRLKVADNTGAKELLTIRVLGGSKRRYAGLGDTIVATVKDAIPGGNVKKGDVVKAVIVRTVKETRRPDGSYIKFDENAAVILKNDGEPRGTRIFGPVGRELRDKKFMKIISLAPEVI</sequence>
<dbReference type="GO" id="GO:0006412">
    <property type="term" value="P:translation"/>
    <property type="evidence" value="ECO:0007669"/>
    <property type="project" value="UniProtKB-UniRule"/>
</dbReference>
<name>A0A6I2FFI0_9MICO</name>
<gene>
    <name evidence="5 8" type="primary">rplN</name>
    <name evidence="8" type="ORF">GE115_15780</name>
</gene>
<reference evidence="8 9" key="1">
    <citation type="submission" date="2019-10" db="EMBL/GenBank/DDBJ databases">
        <authorList>
            <person name="Nie G."/>
            <person name="Ming H."/>
            <person name="Yi B."/>
        </authorList>
    </citation>
    <scope>NUCLEOTIDE SEQUENCE [LARGE SCALE GENOMIC DNA]</scope>
    <source>
        <strain evidence="8 9">CFH 90414</strain>
    </source>
</reference>
<dbReference type="PANTHER" id="PTHR11761">
    <property type="entry name" value="50S/60S RIBOSOMAL PROTEIN L14/L23"/>
    <property type="match status" value="1"/>
</dbReference>
<evidence type="ECO:0000256" key="5">
    <source>
        <dbReference type="HAMAP-Rule" id="MF_01367"/>
    </source>
</evidence>
<dbReference type="Proteomes" id="UP000431080">
    <property type="component" value="Unassembled WGS sequence"/>
</dbReference>
<keyword evidence="3 5" id="KW-0689">Ribosomal protein</keyword>
<accession>A0A6I2FFI0</accession>
<dbReference type="FunFam" id="2.40.150.20:FF:000001">
    <property type="entry name" value="50S ribosomal protein L14"/>
    <property type="match status" value="1"/>
</dbReference>